<dbReference type="Proteomes" id="UP000245771">
    <property type="component" value="Unassembled WGS sequence"/>
</dbReference>
<dbReference type="GO" id="GO:0000139">
    <property type="term" value="C:Golgi membrane"/>
    <property type="evidence" value="ECO:0007669"/>
    <property type="project" value="InterPro"/>
</dbReference>
<dbReference type="RefSeq" id="XP_025357501.1">
    <property type="nucleotide sequence ID" value="XM_025498177.1"/>
</dbReference>
<dbReference type="EMBL" id="KZ819602">
    <property type="protein sequence ID" value="PWN37199.1"/>
    <property type="molecule type" value="Genomic_DNA"/>
</dbReference>
<gene>
    <name evidence="2" type="ORF">FA14DRAFT_159360</name>
</gene>
<name>A0A316VHT7_9BASI</name>
<dbReference type="PANTHER" id="PTHR31410:SF1">
    <property type="entry name" value="POST-GPI ATTACHMENT TO PROTEINS FACTOR 4"/>
    <property type="match status" value="1"/>
</dbReference>
<proteinExistence type="predicted"/>
<dbReference type="InterPro" id="IPR029675">
    <property type="entry name" value="PGAP4"/>
</dbReference>
<dbReference type="InParanoid" id="A0A316VHT7"/>
<dbReference type="OrthoDB" id="2016523at2759"/>
<keyword evidence="1" id="KW-0812">Transmembrane</keyword>
<evidence type="ECO:0000256" key="1">
    <source>
        <dbReference type="SAM" id="Phobius"/>
    </source>
</evidence>
<evidence type="ECO:0000313" key="3">
    <source>
        <dbReference type="Proteomes" id="UP000245771"/>
    </source>
</evidence>
<accession>A0A316VHT7</accession>
<feature type="transmembrane region" description="Helical" evidence="1">
    <location>
        <begin position="287"/>
        <end position="306"/>
    </location>
</feature>
<dbReference type="GO" id="GO:0016757">
    <property type="term" value="F:glycosyltransferase activity"/>
    <property type="evidence" value="ECO:0007669"/>
    <property type="project" value="InterPro"/>
</dbReference>
<dbReference type="GO" id="GO:0006506">
    <property type="term" value="P:GPI anchor biosynthetic process"/>
    <property type="evidence" value="ECO:0007669"/>
    <property type="project" value="InterPro"/>
</dbReference>
<feature type="transmembrane region" description="Helical" evidence="1">
    <location>
        <begin position="350"/>
        <end position="369"/>
    </location>
</feature>
<keyword evidence="1" id="KW-1133">Transmembrane helix</keyword>
<dbReference type="GeneID" id="37019958"/>
<keyword evidence="1" id="KW-0472">Membrane</keyword>
<feature type="transmembrane region" description="Helical" evidence="1">
    <location>
        <begin position="6"/>
        <end position="27"/>
    </location>
</feature>
<evidence type="ECO:0000313" key="2">
    <source>
        <dbReference type="EMBL" id="PWN37199.1"/>
    </source>
</evidence>
<evidence type="ECO:0008006" key="4">
    <source>
        <dbReference type="Google" id="ProtNLM"/>
    </source>
</evidence>
<dbReference type="AlphaFoldDB" id="A0A316VHT7"/>
<organism evidence="2 3">
    <name type="scientific">Meira miltonrushii</name>
    <dbReference type="NCBI Taxonomy" id="1280837"/>
    <lineage>
        <taxon>Eukaryota</taxon>
        <taxon>Fungi</taxon>
        <taxon>Dikarya</taxon>
        <taxon>Basidiomycota</taxon>
        <taxon>Ustilaginomycotina</taxon>
        <taxon>Exobasidiomycetes</taxon>
        <taxon>Exobasidiales</taxon>
        <taxon>Brachybasidiaceae</taxon>
        <taxon>Meira</taxon>
    </lineage>
</organism>
<reference evidence="2 3" key="1">
    <citation type="journal article" date="2018" name="Mol. Biol. Evol.">
        <title>Broad Genomic Sampling Reveals a Smut Pathogenic Ancestry of the Fungal Clade Ustilaginomycotina.</title>
        <authorList>
            <person name="Kijpornyongpan T."/>
            <person name="Mondo S.J."/>
            <person name="Barry K."/>
            <person name="Sandor L."/>
            <person name="Lee J."/>
            <person name="Lipzen A."/>
            <person name="Pangilinan J."/>
            <person name="LaButti K."/>
            <person name="Hainaut M."/>
            <person name="Henrissat B."/>
            <person name="Grigoriev I.V."/>
            <person name="Spatafora J.W."/>
            <person name="Aime M.C."/>
        </authorList>
    </citation>
    <scope>NUCLEOTIDE SEQUENCE [LARGE SCALE GENOMIC DNA]</scope>
    <source>
        <strain evidence="2 3">MCA 3882</strain>
    </source>
</reference>
<protein>
    <recommendedName>
        <fullName evidence="4">Integral membrane protein</fullName>
    </recommendedName>
</protein>
<keyword evidence="3" id="KW-1185">Reference proteome</keyword>
<dbReference type="PANTHER" id="PTHR31410">
    <property type="entry name" value="TRANSMEMBRANE PROTEIN 246"/>
    <property type="match status" value="1"/>
</dbReference>
<sequence length="478" mass="54536">MDPPRWLLVFLFRPLRLLIAFVVLAFVSIQLAMRYGQHNPNSNFFDPTLETFQNPISDARTTEARNWIEQMDLRLQEGNVPVQRFKSASGIASGPELAVVFLTVRRPHEQYLDASIGSFLMDIPNLQRPKIHVSVSSGELDPTNQPFFSSAWLHGLVDQIVVRKEPKEPYLPATMASRKDQPHAALTVMQKPLVNLANKNSRTNDWQRAGTSDYSIAMEICEKTNGRYCLIVEDDVVFKKGWYNIFEQSLRKAEERTHAKGTQQWAYLRLFYAEKYFGWENEEVQKLVLCCSLIVGSVAIFILVFGRVPARYATIAGVRSKMDLMRAHEGLDHDERKIGRGGMARARLPFASQLLILLMTLFYCVLFILSGRNLIYKVPEGVSLMNTRGCCTQATLYPNEVVRPLKDHIRQNIGLMPYHNLINRWLDAHDKDRLAISPPLVQHVGAGSPKALLEESYVRSTPLWSFAFEQQQQKVSNV</sequence>
<dbReference type="CDD" id="cd22189">
    <property type="entry name" value="PGAP4-like_fungal"/>
    <property type="match status" value="1"/>
</dbReference>